<feature type="compositionally biased region" description="Low complexity" evidence="2">
    <location>
        <begin position="827"/>
        <end position="839"/>
    </location>
</feature>
<feature type="compositionally biased region" description="Polar residues" evidence="2">
    <location>
        <begin position="761"/>
        <end position="773"/>
    </location>
</feature>
<accession>A0A9D4TX35</accession>
<dbReference type="PANTHER" id="PTHR23253">
    <property type="entry name" value="EUKARYOTIC TRANSLATION INITIATION FACTOR 4 GAMMA"/>
    <property type="match status" value="1"/>
</dbReference>
<feature type="region of interest" description="Disordered" evidence="2">
    <location>
        <begin position="556"/>
        <end position="614"/>
    </location>
</feature>
<name>A0A9D4TX35_CHLVU</name>
<dbReference type="Gene3D" id="1.25.40.180">
    <property type="match status" value="2"/>
</dbReference>
<evidence type="ECO:0000313" key="4">
    <source>
        <dbReference type="EMBL" id="KAI3436737.1"/>
    </source>
</evidence>
<dbReference type="Pfam" id="PF02854">
    <property type="entry name" value="MIF4G"/>
    <property type="match status" value="1"/>
</dbReference>
<feature type="region of interest" description="Disordered" evidence="2">
    <location>
        <begin position="224"/>
        <end position="277"/>
    </location>
</feature>
<keyword evidence="5" id="KW-1185">Reference proteome</keyword>
<dbReference type="Proteomes" id="UP001055712">
    <property type="component" value="Unassembled WGS sequence"/>
</dbReference>
<gene>
    <name evidence="4" type="ORF">D9Q98_006152</name>
</gene>
<evidence type="ECO:0000313" key="5">
    <source>
        <dbReference type="Proteomes" id="UP001055712"/>
    </source>
</evidence>
<proteinExistence type="predicted"/>
<feature type="compositionally biased region" description="Basic and acidic residues" evidence="2">
    <location>
        <begin position="561"/>
        <end position="571"/>
    </location>
</feature>
<sequence length="975" mass="101259">MASLTASLAGGEEAAISQLKTSSEGLQDDEQLLQTTALELYALSCEAGDAAAVAVAVENLLQDSPEQGRVLRRLLLATANVQFETAPGKRSAICNLLCELYLCDVIPETVVCDCLEQLLWNIQDPSPDDIECACSVLQSCGPLLDASDLDAADELMEDLFARLKQLAASNVLPDEQQHLVRAVVRQRAAGWPSTEVPEGVPGVLLTQKTSASGSGEDWRAVLDSKAGQAKADRPDSPSGSGGVETESRAAEGIGSGEAPQQAPLPEAGHEQQQQSGVVQRLLDQAGPGDAPWNVPVMIQQLREQTASDWAAAGGAEQVTAALLSHAANSALSAGGEGHVLSDVPPAIEGCVWLLAELQLHVPATSAAAAACLAAALKQRSEARSPAARQLLGLQMLLAGLAAQRGVVPEQQLHAMLEQLARQVMKPSPSDVVCLTFLLRGAGPAADAKKSQWWKAVSQLATSPNVSADQQRELEHLLLLREHRWVNATAAAAATESDVRRKVERAQAELAEATRLRAAQEEAAAAAAAELQKAEERTKAAAAQLAELQQGAAEAQASADAAARRRVEDERAAATARKQAQEALAEAARTKQAADTHAAMGSSSADNDSGSGTASEAGRHWYCANAVDGAGPWGPHTAAELLGWLYQNVTLAGELQAGGWAGGEGGEWWQLPSGCWQPMHLFALVIRAGEATWVVMEERLGELQADMPPMPHRQAQQAARSGASVLRVAVGKVGRGGGRGAGRGPPAGRGGGRGGRGGGGVSSSSPVDFPSQYSPAAVAPGPGRGRGRGGARFEAGRGAAGRGRGRESYVVHQPVHASSPPAQHGYTQPAQPAVQAVQPQRATSPPRDEEDVLPHLFLNEQPAQPQYTATAAAPAGPAGGAPAATHSAYNPLRHSQAQAAQPGGGSGASAAAPRTTTGLCPSCGGRESGHVWLPCGHPGHCTDCLPDYLSPDEKLANCPTCMICQQRATHYLRVFA</sequence>
<feature type="compositionally biased region" description="Low complexity" evidence="2">
    <location>
        <begin position="866"/>
        <end position="884"/>
    </location>
</feature>
<evidence type="ECO:0000256" key="1">
    <source>
        <dbReference type="PROSITE-ProRule" id="PRU00175"/>
    </source>
</evidence>
<dbReference type="SUPFAM" id="SSF48371">
    <property type="entry name" value="ARM repeat"/>
    <property type="match status" value="1"/>
</dbReference>
<evidence type="ECO:0000259" key="3">
    <source>
        <dbReference type="PROSITE" id="PS50089"/>
    </source>
</evidence>
<feature type="domain" description="RING-type" evidence="3">
    <location>
        <begin position="919"/>
        <end position="960"/>
    </location>
</feature>
<dbReference type="Gene3D" id="3.30.40.10">
    <property type="entry name" value="Zinc/RING finger domain, C3HC4 (zinc finger)"/>
    <property type="match status" value="1"/>
</dbReference>
<organism evidence="4 5">
    <name type="scientific">Chlorella vulgaris</name>
    <name type="common">Green alga</name>
    <dbReference type="NCBI Taxonomy" id="3077"/>
    <lineage>
        <taxon>Eukaryota</taxon>
        <taxon>Viridiplantae</taxon>
        <taxon>Chlorophyta</taxon>
        <taxon>core chlorophytes</taxon>
        <taxon>Trebouxiophyceae</taxon>
        <taxon>Chlorellales</taxon>
        <taxon>Chlorellaceae</taxon>
        <taxon>Chlorella clade</taxon>
        <taxon>Chlorella</taxon>
    </lineage>
</organism>
<reference evidence="4" key="1">
    <citation type="journal article" date="2019" name="Plant J.">
        <title>Chlorella vulgaris genome assembly and annotation reveals the molecular basis for metabolic acclimation to high light conditions.</title>
        <authorList>
            <person name="Cecchin M."/>
            <person name="Marcolungo L."/>
            <person name="Rossato M."/>
            <person name="Girolomoni L."/>
            <person name="Cosentino E."/>
            <person name="Cuine S."/>
            <person name="Li-Beisson Y."/>
            <person name="Delledonne M."/>
            <person name="Ballottari M."/>
        </authorList>
    </citation>
    <scope>NUCLEOTIDE SEQUENCE</scope>
    <source>
        <strain evidence="4">211/11P</strain>
    </source>
</reference>
<keyword evidence="1" id="KW-0863">Zinc-finger</keyword>
<feature type="compositionally biased region" description="Gly residues" evidence="2">
    <location>
        <begin position="732"/>
        <end position="760"/>
    </location>
</feature>
<evidence type="ECO:0000256" key="2">
    <source>
        <dbReference type="SAM" id="MobiDB-lite"/>
    </source>
</evidence>
<dbReference type="InterPro" id="IPR013083">
    <property type="entry name" value="Znf_RING/FYVE/PHD"/>
</dbReference>
<feature type="region of interest" description="Disordered" evidence="2">
    <location>
        <begin position="866"/>
        <end position="886"/>
    </location>
</feature>
<dbReference type="GO" id="GO:0008270">
    <property type="term" value="F:zinc ion binding"/>
    <property type="evidence" value="ECO:0007669"/>
    <property type="project" value="UniProtKB-KW"/>
</dbReference>
<dbReference type="InterPro" id="IPR016024">
    <property type="entry name" value="ARM-type_fold"/>
</dbReference>
<dbReference type="AlphaFoldDB" id="A0A9D4TX35"/>
<feature type="region of interest" description="Disordered" evidence="2">
    <location>
        <begin position="731"/>
        <end position="848"/>
    </location>
</feature>
<feature type="compositionally biased region" description="Low complexity" evidence="2">
    <location>
        <begin position="572"/>
        <end position="584"/>
    </location>
</feature>
<dbReference type="PROSITE" id="PS50089">
    <property type="entry name" value="ZF_RING_2"/>
    <property type="match status" value="1"/>
</dbReference>
<reference evidence="4" key="2">
    <citation type="submission" date="2020-11" db="EMBL/GenBank/DDBJ databases">
        <authorList>
            <person name="Cecchin M."/>
            <person name="Marcolungo L."/>
            <person name="Rossato M."/>
            <person name="Girolomoni L."/>
            <person name="Cosentino E."/>
            <person name="Cuine S."/>
            <person name="Li-Beisson Y."/>
            <person name="Delledonne M."/>
            <person name="Ballottari M."/>
        </authorList>
    </citation>
    <scope>NUCLEOTIDE SEQUENCE</scope>
    <source>
        <strain evidence="4">211/11P</strain>
        <tissue evidence="4">Whole cell</tissue>
    </source>
</reference>
<comment type="caution">
    <text evidence="4">The sequence shown here is derived from an EMBL/GenBank/DDBJ whole genome shotgun (WGS) entry which is preliminary data.</text>
</comment>
<protein>
    <recommendedName>
        <fullName evidence="3">RING-type domain-containing protein</fullName>
    </recommendedName>
</protein>
<dbReference type="OrthoDB" id="514777at2759"/>
<dbReference type="InterPro" id="IPR001841">
    <property type="entry name" value="Znf_RING"/>
</dbReference>
<dbReference type="GO" id="GO:0003723">
    <property type="term" value="F:RNA binding"/>
    <property type="evidence" value="ECO:0007669"/>
    <property type="project" value="InterPro"/>
</dbReference>
<keyword evidence="1" id="KW-0862">Zinc</keyword>
<dbReference type="InterPro" id="IPR003890">
    <property type="entry name" value="MIF4G-like_typ-3"/>
</dbReference>
<feature type="compositionally biased region" description="Low complexity" evidence="2">
    <location>
        <begin position="597"/>
        <end position="614"/>
    </location>
</feature>
<dbReference type="EMBL" id="SIDB01000002">
    <property type="protein sequence ID" value="KAI3436737.1"/>
    <property type="molecule type" value="Genomic_DNA"/>
</dbReference>
<keyword evidence="1" id="KW-0479">Metal-binding</keyword>